<dbReference type="AlphaFoldDB" id="A0AAV7HYZ5"/>
<name>A0AAV7HYZ5_COTGL</name>
<feature type="compositionally biased region" description="Polar residues" evidence="1">
    <location>
        <begin position="421"/>
        <end position="434"/>
    </location>
</feature>
<feature type="region of interest" description="Disordered" evidence="1">
    <location>
        <begin position="421"/>
        <end position="451"/>
    </location>
</feature>
<evidence type="ECO:0000313" key="3">
    <source>
        <dbReference type="Proteomes" id="UP000826195"/>
    </source>
</evidence>
<comment type="caution">
    <text evidence="2">The sequence shown here is derived from an EMBL/GenBank/DDBJ whole genome shotgun (WGS) entry which is preliminary data.</text>
</comment>
<accession>A0AAV7HYZ5</accession>
<proteinExistence type="predicted"/>
<feature type="region of interest" description="Disordered" evidence="1">
    <location>
        <begin position="502"/>
        <end position="609"/>
    </location>
</feature>
<feature type="compositionally biased region" description="Basic and acidic residues" evidence="1">
    <location>
        <begin position="269"/>
        <end position="282"/>
    </location>
</feature>
<evidence type="ECO:0000313" key="2">
    <source>
        <dbReference type="EMBL" id="KAH0539812.1"/>
    </source>
</evidence>
<feature type="compositionally biased region" description="Basic and acidic residues" evidence="1">
    <location>
        <begin position="542"/>
        <end position="553"/>
    </location>
</feature>
<gene>
    <name evidence="2" type="ORF">KQX54_008277</name>
</gene>
<evidence type="ECO:0000256" key="1">
    <source>
        <dbReference type="SAM" id="MobiDB-lite"/>
    </source>
</evidence>
<organism evidence="2 3">
    <name type="scientific">Cotesia glomerata</name>
    <name type="common">Lepidopteran parasitic wasp</name>
    <name type="synonym">Apanteles glomeratus</name>
    <dbReference type="NCBI Taxonomy" id="32391"/>
    <lineage>
        <taxon>Eukaryota</taxon>
        <taxon>Metazoa</taxon>
        <taxon>Ecdysozoa</taxon>
        <taxon>Arthropoda</taxon>
        <taxon>Hexapoda</taxon>
        <taxon>Insecta</taxon>
        <taxon>Pterygota</taxon>
        <taxon>Neoptera</taxon>
        <taxon>Endopterygota</taxon>
        <taxon>Hymenoptera</taxon>
        <taxon>Apocrita</taxon>
        <taxon>Ichneumonoidea</taxon>
        <taxon>Braconidae</taxon>
        <taxon>Microgastrinae</taxon>
        <taxon>Cotesia</taxon>
    </lineage>
</organism>
<protein>
    <submittedName>
        <fullName evidence="2">Uncharacterized protein</fullName>
    </submittedName>
</protein>
<sequence length="723" mass="83138">MSRKMTENMFSLVFWEDLKTHSVIKTNSIKHAKKGGKLTVRKNNKSMALKILLQDDDKEYLEMVDVDETGKIILNKIKQRVDKERKKMKRIKTGRNVNPKANDEEIISAKSIFDVDAEKPSTPSGKRRTIGLIITSSDEDNETDKVRVVPRKEYKNQTQNDYDEFSAMANVSENEEIIANVKPSYVEETGRIQIGRNVDQPMNLDQNRVSRSYFGANFRKMSSLTGKRRASSPIISSSDDNSDSDEARASPKKNNNYWMRDSSDEENDSEKTIVDQDDDKTSKKLNVNENKKMAFSKMTSNLETDKEKFQIRRKVHPLMNDEKTALPKSYLTANCSKLPSLTVKQKASDPIFTSSDEDKDLDETEVIPRKNVEKSLEIFDVHFQSPSLKKKYITAQKDRQHNSSVNNEKILFSRPKFNTDLQIPLPSTSKNPKTNKTDDLKKLPSLSTKTNTNRSLSFATDEDSDYEDIQIKNSKVFVKENRNTESILQKNKLQTRLVHYSISSEDSSDNDNDTRVNNLSKIDDDTREVRIMNETNKTNNESTKKSNNDDNLKGKKQKLREKIFSIHSLDSSENKKNSSLKASRDRKRKIASTEGKSSKTLKLDDSDDDEFSTEDLQLFKQFLKFKRSNERQLVKSSAHTKQKNKIVNTKKEVKLIEGSGIVISEYRLLMITKYNTKKAGQMIRGLFRLVLGEEKLSRMVPLKQKEGRELIPEDISEAIFRNY</sequence>
<dbReference type="EMBL" id="JAHXZJ010002609">
    <property type="protein sequence ID" value="KAH0539812.1"/>
    <property type="molecule type" value="Genomic_DNA"/>
</dbReference>
<reference evidence="2 3" key="1">
    <citation type="journal article" date="2021" name="J. Hered.">
        <title>A chromosome-level genome assembly of the parasitoid wasp, Cotesia glomerata (Hymenoptera: Braconidae).</title>
        <authorList>
            <person name="Pinto B.J."/>
            <person name="Weis J.J."/>
            <person name="Gamble T."/>
            <person name="Ode P.J."/>
            <person name="Paul R."/>
            <person name="Zaspel J.M."/>
        </authorList>
    </citation>
    <scope>NUCLEOTIDE SEQUENCE [LARGE SCALE GENOMIC DNA]</scope>
    <source>
        <strain evidence="2">CgM1</strain>
    </source>
</reference>
<feature type="compositionally biased region" description="Basic and acidic residues" evidence="1">
    <location>
        <begin position="521"/>
        <end position="531"/>
    </location>
</feature>
<feature type="region of interest" description="Disordered" evidence="1">
    <location>
        <begin position="222"/>
        <end position="292"/>
    </location>
</feature>
<dbReference type="Proteomes" id="UP000826195">
    <property type="component" value="Unassembled WGS sequence"/>
</dbReference>
<keyword evidence="3" id="KW-1185">Reference proteome</keyword>
<feature type="compositionally biased region" description="Basic and acidic residues" evidence="1">
    <location>
        <begin position="560"/>
        <end position="576"/>
    </location>
</feature>